<dbReference type="GO" id="GO:0051016">
    <property type="term" value="P:barbed-end actin filament capping"/>
    <property type="evidence" value="ECO:0007669"/>
    <property type="project" value="TreeGrafter"/>
</dbReference>
<feature type="coiled-coil region" evidence="1">
    <location>
        <begin position="2"/>
        <end position="29"/>
    </location>
</feature>
<dbReference type="Pfam" id="PF02181">
    <property type="entry name" value="FH2"/>
    <property type="match status" value="1"/>
</dbReference>
<dbReference type="EMBL" id="CVQI01034872">
    <property type="protein sequence ID" value="CRK45513.1"/>
    <property type="molecule type" value="Genomic_DNA"/>
</dbReference>
<dbReference type="InterPro" id="IPR051661">
    <property type="entry name" value="Actin_filament_regulator"/>
</dbReference>
<dbReference type="Proteomes" id="UP000045706">
    <property type="component" value="Unassembled WGS sequence"/>
</dbReference>
<dbReference type="GO" id="GO:0051017">
    <property type="term" value="P:actin filament bundle assembly"/>
    <property type="evidence" value="ECO:0007669"/>
    <property type="project" value="TreeGrafter"/>
</dbReference>
<gene>
    <name evidence="4" type="ORF">BN1723_019754</name>
</gene>
<evidence type="ECO:0000256" key="2">
    <source>
        <dbReference type="SAM" id="MobiDB-lite"/>
    </source>
</evidence>
<proteinExistence type="predicted"/>
<evidence type="ECO:0000313" key="4">
    <source>
        <dbReference type="EMBL" id="CRK45513.1"/>
    </source>
</evidence>
<dbReference type="InterPro" id="IPR042201">
    <property type="entry name" value="FH2_Formin_sf"/>
</dbReference>
<dbReference type="Gene3D" id="1.20.58.2220">
    <property type="entry name" value="Formin, FH2 domain"/>
    <property type="match status" value="1"/>
</dbReference>
<feature type="compositionally biased region" description="Basic and acidic residues" evidence="2">
    <location>
        <begin position="111"/>
        <end position="128"/>
    </location>
</feature>
<feature type="domain" description="FH2" evidence="3">
    <location>
        <begin position="1"/>
        <end position="133"/>
    </location>
</feature>
<feature type="non-terminal residue" evidence="4">
    <location>
        <position position="1"/>
    </location>
</feature>
<evidence type="ECO:0000259" key="3">
    <source>
        <dbReference type="PROSITE" id="PS51444"/>
    </source>
</evidence>
<dbReference type="PANTHER" id="PTHR47102">
    <property type="entry name" value="PROTEIN BNI1"/>
    <property type="match status" value="1"/>
</dbReference>
<dbReference type="PANTHER" id="PTHR47102:SF2">
    <property type="entry name" value="PROTEIN BNI1"/>
    <property type="match status" value="1"/>
</dbReference>
<accession>A0A0G4NGG5</accession>
<feature type="region of interest" description="Disordered" evidence="2">
    <location>
        <begin position="111"/>
        <end position="149"/>
    </location>
</feature>
<dbReference type="GO" id="GO:0043332">
    <property type="term" value="C:mating projection tip"/>
    <property type="evidence" value="ECO:0007669"/>
    <property type="project" value="TreeGrafter"/>
</dbReference>
<dbReference type="GO" id="GO:1903475">
    <property type="term" value="P:mitotic actomyosin contractile ring assembly"/>
    <property type="evidence" value="ECO:0007669"/>
    <property type="project" value="TreeGrafter"/>
</dbReference>
<name>A0A0G4NGG5_VERLO</name>
<protein>
    <recommendedName>
        <fullName evidence="3">FH2 domain-containing protein</fullName>
    </recommendedName>
</protein>
<evidence type="ECO:0000256" key="1">
    <source>
        <dbReference type="SAM" id="Coils"/>
    </source>
</evidence>
<evidence type="ECO:0000313" key="5">
    <source>
        <dbReference type="Proteomes" id="UP000045706"/>
    </source>
</evidence>
<dbReference type="SUPFAM" id="SSF101447">
    <property type="entry name" value="Formin homology 2 domain (FH2 domain)"/>
    <property type="match status" value="1"/>
</dbReference>
<sequence>IVAVQKINIEQLQSDAKRYMDNVRNVQMSLDSGNLSDSKKFHPQDRVGQVVQRHMKDARRKAEEMELYLEEMSKSYNDIMTFYGEDPTDDNARRDFFSKLASFLTDWKRSREKNMQYEETRRRNEASMKRKHAQLKVTGGAVEGAPPSP</sequence>
<dbReference type="PROSITE" id="PS51444">
    <property type="entry name" value="FH2"/>
    <property type="match status" value="1"/>
</dbReference>
<reference evidence="5" key="1">
    <citation type="submission" date="2015-05" db="EMBL/GenBank/DDBJ databases">
        <authorList>
            <person name="Fogelqvist Johan"/>
        </authorList>
    </citation>
    <scope>NUCLEOTIDE SEQUENCE [LARGE SCALE GENOMIC DNA]</scope>
</reference>
<keyword evidence="1" id="KW-0175">Coiled coil</keyword>
<feature type="non-terminal residue" evidence="4">
    <location>
        <position position="149"/>
    </location>
</feature>
<organism evidence="4 5">
    <name type="scientific">Verticillium longisporum</name>
    <name type="common">Verticillium dahliae var. longisporum</name>
    <dbReference type="NCBI Taxonomy" id="100787"/>
    <lineage>
        <taxon>Eukaryota</taxon>
        <taxon>Fungi</taxon>
        <taxon>Dikarya</taxon>
        <taxon>Ascomycota</taxon>
        <taxon>Pezizomycotina</taxon>
        <taxon>Sordariomycetes</taxon>
        <taxon>Hypocreomycetidae</taxon>
        <taxon>Glomerellales</taxon>
        <taxon>Plectosphaerellaceae</taxon>
        <taxon>Verticillium</taxon>
    </lineage>
</organism>
<dbReference type="AlphaFoldDB" id="A0A0G4NGG5"/>
<dbReference type="InterPro" id="IPR015425">
    <property type="entry name" value="FH2_Formin"/>
</dbReference>
<dbReference type="GO" id="GO:0032153">
    <property type="term" value="C:cell division site"/>
    <property type="evidence" value="ECO:0007669"/>
    <property type="project" value="TreeGrafter"/>
</dbReference>